<evidence type="ECO:0000313" key="1">
    <source>
        <dbReference type="EMBL" id="QJA60348.1"/>
    </source>
</evidence>
<reference evidence="2" key="1">
    <citation type="submission" date="2020-03" db="EMBL/GenBank/DDBJ databases">
        <title>The deep terrestrial virosphere.</title>
        <authorList>
            <person name="Holmfeldt K."/>
            <person name="Nilsson E."/>
            <person name="Simone D."/>
            <person name="Lopez-Fernandez M."/>
            <person name="Wu X."/>
            <person name="de Brujin I."/>
            <person name="Lundin D."/>
            <person name="Andersson A."/>
            <person name="Bertilsson S."/>
            <person name="Dopson M."/>
        </authorList>
    </citation>
    <scope>NUCLEOTIDE SEQUENCE</scope>
    <source>
        <strain evidence="2">MM415A00428</strain>
        <strain evidence="1">MM415B01127</strain>
    </source>
</reference>
<proteinExistence type="predicted"/>
<dbReference type="EMBL" id="MT142484">
    <property type="protein sequence ID" value="QJA82293.1"/>
    <property type="molecule type" value="Genomic_DNA"/>
</dbReference>
<accession>A0A6M3KJS0</accession>
<name>A0A6M3KJS0_9ZZZZ</name>
<protein>
    <submittedName>
        <fullName evidence="2">Uncharacterized protein</fullName>
    </submittedName>
</protein>
<dbReference type="AlphaFoldDB" id="A0A6M3KJS0"/>
<evidence type="ECO:0000313" key="2">
    <source>
        <dbReference type="EMBL" id="QJA82293.1"/>
    </source>
</evidence>
<gene>
    <name evidence="2" type="ORF">MM415A00428_0011</name>
    <name evidence="1" type="ORF">MM415B01127_0025</name>
</gene>
<dbReference type="EMBL" id="MT141405">
    <property type="protein sequence ID" value="QJA60348.1"/>
    <property type="molecule type" value="Genomic_DNA"/>
</dbReference>
<sequence>MSKEMIRRNVAYNKVLFREMLVGMSPHDQGGRSHCDMRIVIKTIIDTFSALGYNKTEALEVLLEFFPDNWRVYCLPNEYFNIPEGDEFILNLEYVVSFQELLDSLPESLRDTVKDKLFYRYLYVIGMMNRYGSQAKNPIAILNRFPESRTNDPNEQYIAGFELKDVTKTDDPSKINFHGQNTSQWITAGCIMVQGNEVSIHT</sequence>
<organism evidence="2">
    <name type="scientific">viral metagenome</name>
    <dbReference type="NCBI Taxonomy" id="1070528"/>
    <lineage>
        <taxon>unclassified sequences</taxon>
        <taxon>metagenomes</taxon>
        <taxon>organismal metagenomes</taxon>
    </lineage>
</organism>